<dbReference type="RefSeq" id="WP_193908726.1">
    <property type="nucleotide sequence ID" value="NZ_PRDL01000001.1"/>
</dbReference>
<feature type="domain" description="Nitroreductase" evidence="9">
    <location>
        <begin position="8"/>
        <end position="163"/>
    </location>
</feature>
<dbReference type="Proteomes" id="UP000652567">
    <property type="component" value="Unassembled WGS sequence"/>
</dbReference>
<evidence type="ECO:0000256" key="5">
    <source>
        <dbReference type="ARBA" id="ARBA00023002"/>
    </source>
</evidence>
<evidence type="ECO:0000313" key="10">
    <source>
        <dbReference type="EMBL" id="MBE8717120.1"/>
    </source>
</evidence>
<name>A0A928YU66_9GAMM</name>
<dbReference type="EMBL" id="PRDL01000001">
    <property type="protein sequence ID" value="MBE8717120.1"/>
    <property type="molecule type" value="Genomic_DNA"/>
</dbReference>
<dbReference type="InterPro" id="IPR029479">
    <property type="entry name" value="Nitroreductase"/>
</dbReference>
<dbReference type="InterPro" id="IPR026021">
    <property type="entry name" value="YdjA-like"/>
</dbReference>
<dbReference type="Pfam" id="PF00881">
    <property type="entry name" value="Nitroreductase"/>
    <property type="match status" value="1"/>
</dbReference>
<proteinExistence type="inferred from homology"/>
<evidence type="ECO:0000256" key="1">
    <source>
        <dbReference type="ARBA" id="ARBA00007118"/>
    </source>
</evidence>
<keyword evidence="11" id="KW-1185">Reference proteome</keyword>
<evidence type="ECO:0000256" key="8">
    <source>
        <dbReference type="PIRSR" id="PIRSR000232-1"/>
    </source>
</evidence>
<evidence type="ECO:0000256" key="6">
    <source>
        <dbReference type="ARBA" id="ARBA00023027"/>
    </source>
</evidence>
<evidence type="ECO:0000256" key="4">
    <source>
        <dbReference type="ARBA" id="ARBA00022857"/>
    </source>
</evidence>
<feature type="binding site" evidence="8">
    <location>
        <position position="39"/>
    </location>
    <ligand>
        <name>FMN</name>
        <dbReference type="ChEBI" id="CHEBI:58210"/>
        <note>ligand shared between dimeric partners</note>
    </ligand>
</feature>
<evidence type="ECO:0000313" key="11">
    <source>
        <dbReference type="Proteomes" id="UP000652567"/>
    </source>
</evidence>
<dbReference type="InterPro" id="IPR000415">
    <property type="entry name" value="Nitroreductase-like"/>
</dbReference>
<evidence type="ECO:0000256" key="3">
    <source>
        <dbReference type="ARBA" id="ARBA00022643"/>
    </source>
</evidence>
<feature type="binding site" description="in other chain" evidence="8">
    <location>
        <begin position="133"/>
        <end position="135"/>
    </location>
    <ligand>
        <name>FMN</name>
        <dbReference type="ChEBI" id="CHEBI:58210"/>
        <note>ligand shared between dimeric partners</note>
    </ligand>
</feature>
<comment type="caution">
    <text evidence="10">The sequence shown here is derived from an EMBL/GenBank/DDBJ whole genome shotgun (WGS) entry which is preliminary data.</text>
</comment>
<comment type="cofactor">
    <cofactor evidence="8">
        <name>FMN</name>
        <dbReference type="ChEBI" id="CHEBI:58210"/>
    </cofactor>
    <text evidence="8">Binds 1 FMN per subunit.</text>
</comment>
<dbReference type="PIRSF" id="PIRSF000232">
    <property type="entry name" value="YdjA"/>
    <property type="match status" value="1"/>
</dbReference>
<dbReference type="PANTHER" id="PTHR43821">
    <property type="entry name" value="NAD(P)H NITROREDUCTASE YDJA-RELATED"/>
    <property type="match status" value="1"/>
</dbReference>
<dbReference type="SUPFAM" id="SSF55469">
    <property type="entry name" value="FMN-dependent nitroreductase-like"/>
    <property type="match status" value="1"/>
</dbReference>
<keyword evidence="2 7" id="KW-0285">Flavoprotein</keyword>
<reference evidence="10" key="1">
    <citation type="submission" date="2018-07" db="EMBL/GenBank/DDBJ databases">
        <title>Genome assembly of strain Ka43.</title>
        <authorList>
            <person name="Kukolya J."/>
            <person name="Nagy I."/>
            <person name="Horvath B."/>
            <person name="Toth A."/>
        </authorList>
    </citation>
    <scope>NUCLEOTIDE SEQUENCE</scope>
    <source>
        <strain evidence="10">KB43</strain>
    </source>
</reference>
<dbReference type="AlphaFoldDB" id="A0A928YU66"/>
<evidence type="ECO:0000256" key="2">
    <source>
        <dbReference type="ARBA" id="ARBA00022630"/>
    </source>
</evidence>
<gene>
    <name evidence="10" type="ORF">C4F51_07945</name>
</gene>
<dbReference type="EC" id="1.-.-.-" evidence="7"/>
<feature type="binding site" description="in other chain" evidence="8">
    <location>
        <begin position="10"/>
        <end position="12"/>
    </location>
    <ligand>
        <name>FMN</name>
        <dbReference type="ChEBI" id="CHEBI:58210"/>
        <note>ligand shared between dimeric partners</note>
    </ligand>
</feature>
<protein>
    <recommendedName>
        <fullName evidence="7">Putative NAD(P)H nitroreductase</fullName>
        <ecNumber evidence="7">1.-.-.-</ecNumber>
    </recommendedName>
</protein>
<evidence type="ECO:0000259" key="9">
    <source>
        <dbReference type="Pfam" id="PF00881"/>
    </source>
</evidence>
<dbReference type="InterPro" id="IPR052530">
    <property type="entry name" value="NAD(P)H_nitroreductase"/>
</dbReference>
<dbReference type="PANTHER" id="PTHR43821:SF1">
    <property type="entry name" value="NAD(P)H NITROREDUCTASE YDJA-RELATED"/>
    <property type="match status" value="1"/>
</dbReference>
<organism evidence="10 11">
    <name type="scientific">Cellvibrio polysaccharolyticus</name>
    <dbReference type="NCBI Taxonomy" id="2082724"/>
    <lineage>
        <taxon>Bacteria</taxon>
        <taxon>Pseudomonadati</taxon>
        <taxon>Pseudomonadota</taxon>
        <taxon>Gammaproteobacteria</taxon>
        <taxon>Cellvibrionales</taxon>
        <taxon>Cellvibrionaceae</taxon>
        <taxon>Cellvibrio</taxon>
    </lineage>
</organism>
<sequence>MNAIEVLTRRVSISRLAAPAPDESQRQVIFAAALRAADHGQMRPWRFLVVEGNGLHQLGEVYASAAAQEDPELPEAKREKFRSMPLRAPMVIVAIACTQANVKVPEIEQVISAGAAVQNMLNAAYALNVGAFWRSGDMAYSPAVKKSLNLSESEQIVGYLYLGTPTTSPEPHKPLEITQFFHPWPAK</sequence>
<dbReference type="CDD" id="cd02135">
    <property type="entry name" value="YdjA-like"/>
    <property type="match status" value="1"/>
</dbReference>
<accession>A0A928YU66</accession>
<keyword evidence="4 7" id="KW-0521">NADP</keyword>
<keyword evidence="3 7" id="KW-0288">FMN</keyword>
<comment type="similarity">
    <text evidence="1 7">Belongs to the nitroreductase family.</text>
</comment>
<dbReference type="Gene3D" id="3.40.109.10">
    <property type="entry name" value="NADH Oxidase"/>
    <property type="match status" value="1"/>
</dbReference>
<keyword evidence="6 7" id="KW-0520">NAD</keyword>
<dbReference type="GO" id="GO:0016491">
    <property type="term" value="F:oxidoreductase activity"/>
    <property type="evidence" value="ECO:0007669"/>
    <property type="project" value="UniProtKB-UniRule"/>
</dbReference>
<feature type="binding site" evidence="8">
    <location>
        <position position="35"/>
    </location>
    <ligand>
        <name>FMN</name>
        <dbReference type="ChEBI" id="CHEBI:58210"/>
        <note>ligand shared between dimeric partners</note>
    </ligand>
</feature>
<evidence type="ECO:0000256" key="7">
    <source>
        <dbReference type="PIRNR" id="PIRNR000232"/>
    </source>
</evidence>
<keyword evidence="5 7" id="KW-0560">Oxidoreductase</keyword>